<dbReference type="Proteomes" id="UP000289859">
    <property type="component" value="Unassembled WGS sequence"/>
</dbReference>
<dbReference type="PROSITE" id="PS51257">
    <property type="entry name" value="PROKAR_LIPOPROTEIN"/>
    <property type="match status" value="1"/>
</dbReference>
<evidence type="ECO:0000259" key="2">
    <source>
        <dbReference type="Pfam" id="PF07593"/>
    </source>
</evidence>
<organism evidence="3 4">
    <name type="scientific">Leeuwenhoekiella polynyae</name>
    <dbReference type="NCBI Taxonomy" id="1550906"/>
    <lineage>
        <taxon>Bacteria</taxon>
        <taxon>Pseudomonadati</taxon>
        <taxon>Bacteroidota</taxon>
        <taxon>Flavobacteriia</taxon>
        <taxon>Flavobacteriales</taxon>
        <taxon>Flavobacteriaceae</taxon>
        <taxon>Leeuwenhoekiella</taxon>
    </lineage>
</organism>
<dbReference type="InterPro" id="IPR011519">
    <property type="entry name" value="UnbV_ASPIC"/>
</dbReference>
<dbReference type="SUPFAM" id="SSF69318">
    <property type="entry name" value="Integrin alpha N-terminal domain"/>
    <property type="match status" value="3"/>
</dbReference>
<dbReference type="InterPro" id="IPR028994">
    <property type="entry name" value="Integrin_alpha_N"/>
</dbReference>
<dbReference type="PANTHER" id="PTHR16026:SF0">
    <property type="entry name" value="CARTILAGE ACIDIC PROTEIN 1"/>
    <property type="match status" value="1"/>
</dbReference>
<keyword evidence="4" id="KW-1185">Reference proteome</keyword>
<dbReference type="AlphaFoldDB" id="A0A4Q0P3C7"/>
<sequence>MKNQRYLHLMNKAIVLIVLGFVVFSCSKAPELFTNPETEKIGVSFQNALTATEDMNILDYLYFYNGGGLAIGDINNDGLPDVYFSGNQVKNELYLNKGNLKFENITEAAGVAGNSDWNTGAVMGDINGDGFLDIYVCAVVGLNGLNGYNELFINNGDGTFTEKASEYGLDLDTFSSSAAFLDYDLDGDLDIYILNHAVHTQSSFGKADLRYERNPQTGDRLMRNDGDHFTDVSEEAGIYGGINSYGLGIAVSDFNLDGYPDIYIGNDFHEDDYYYLNNGDGSFTEALKKHFGHTSRFSMGSDVADLNHDGWPDLISLDMLPQDEKVLKASEGDDNIQTQRLRTDRYGYHYQFTRNMLFINREGGNYQETALLSGVAATDWSWSALFGDYNQDMQQDLFISNGIPKRPNDLDYIKFVSSDQIQNKINNTALIDQKALDLMPSGTTHNYVYEGSEDLNFKDQSGKWIANDTIVSGATAYADLDNDGDLDLVTNNINAAPTFYINQTNQKANYLKIKLTSKSKNEFAIGAKIYAYANGIKQFKELYTVRGFQASSEPLIHFGLAQEKIVDSIRIIWPDKTSQKLTNVEANQTLTIKEENTQPFNFGNLKPRKKILFTAVTDSLGLDFVHKEDAYSDFDREKLIPYQIGDRGPAIAQGDIDGDGKEDLFFGGSKYIASQIYLQKDSTYQRISYPAIVNDSINEEVSAVIADFDQNGKNDLMTGTAGGDFFNRAKPLIDGLYLNTVEGFEKSTMPELFDNTSVLAAYDYDNDGDLDVFAGTQSITGSFGKIPVSYLLENAKGSFRVAQEFKDLGMVTAAVWDDFSGDGVQDLIIVGEWMEPTFLKNENGKLTRTEVINEKLNGLWQGIIPFDIDGDGDTDYILGNWGENSKFKASADVPMLLYYNDFDNNGQTETIVTTAKNGKYYPLMGLDALASQVVSFKKKYHSYKDFAGQTIEEILNEDQLETSKKLEVNTLKTGYLRNDNGQFTFVPLGYDFQVAPILSFCKFDFDNDGRDEVLAAGNYFGVQPFHGRLDSFGGVLIKNADTFIPGDQIGLDFTQKSIRHLNILSLKGQKYLLATPNDAAIQLYKLKN</sequence>
<gene>
    <name evidence="3" type="ORF">DSM02_2823</name>
</gene>
<evidence type="ECO:0000313" key="3">
    <source>
        <dbReference type="EMBL" id="RXG19979.1"/>
    </source>
</evidence>
<dbReference type="PANTHER" id="PTHR16026">
    <property type="entry name" value="CARTILAGE ACIDIC PROTEIN 1"/>
    <property type="match status" value="1"/>
</dbReference>
<keyword evidence="1" id="KW-0732">Signal</keyword>
<dbReference type="Pfam" id="PF07593">
    <property type="entry name" value="UnbV_ASPIC"/>
    <property type="match status" value="1"/>
</dbReference>
<comment type="caution">
    <text evidence="3">The sequence shown here is derived from an EMBL/GenBank/DDBJ whole genome shotgun (WGS) entry which is preliminary data.</text>
</comment>
<dbReference type="Pfam" id="PF13517">
    <property type="entry name" value="FG-GAP_3"/>
    <property type="match status" value="4"/>
</dbReference>
<evidence type="ECO:0000256" key="1">
    <source>
        <dbReference type="ARBA" id="ARBA00022729"/>
    </source>
</evidence>
<evidence type="ECO:0000313" key="4">
    <source>
        <dbReference type="Proteomes" id="UP000289859"/>
    </source>
</evidence>
<dbReference type="InterPro" id="IPR013517">
    <property type="entry name" value="FG-GAP"/>
</dbReference>
<protein>
    <submittedName>
        <fullName evidence="3">VCBS repeat protein</fullName>
    </submittedName>
</protein>
<accession>A0A4Q0P3C7</accession>
<proteinExistence type="predicted"/>
<reference evidence="3 4" key="1">
    <citation type="submission" date="2018-07" db="EMBL/GenBank/DDBJ databases">
        <title>Leeuwenhoekiella genomics.</title>
        <authorList>
            <person name="Tahon G."/>
            <person name="Willems A."/>
        </authorList>
    </citation>
    <scope>NUCLEOTIDE SEQUENCE [LARGE SCALE GENOMIC DNA]</scope>
    <source>
        <strain evidence="3 4">LMG 29608</strain>
    </source>
</reference>
<name>A0A4Q0P3C7_9FLAO</name>
<dbReference type="Gene3D" id="2.130.10.130">
    <property type="entry name" value="Integrin alpha, N-terminal"/>
    <property type="match status" value="3"/>
</dbReference>
<feature type="domain" description="ASPIC/UnbV" evidence="2">
    <location>
        <begin position="524"/>
        <end position="591"/>
    </location>
</feature>
<dbReference type="InterPro" id="IPR027039">
    <property type="entry name" value="Crtac1"/>
</dbReference>
<dbReference type="EMBL" id="QOVK01000014">
    <property type="protein sequence ID" value="RXG19979.1"/>
    <property type="molecule type" value="Genomic_DNA"/>
</dbReference>